<dbReference type="PANTHER" id="PTHR10795">
    <property type="entry name" value="PROPROTEIN CONVERTASE SUBTILISIN/KEXIN"/>
    <property type="match status" value="1"/>
</dbReference>
<comment type="similarity">
    <text evidence="1">Belongs to the peptidase S8 family.</text>
</comment>
<sequence>MDGMMGFLGGLGYGDFSGILGHFALSSKNLVNATSLDITADSDEFDALQGRFRSSCVGKPTCKAATGHKNPPAKNVYSFFMNCVEWTVAIINPSLPVATQMPENDLASEVHIVYLGHNDGLNASLTASLHLQLLSGVFTRSDEARDAILYSYSYGFSGFAAMLNSTQAAKLSEAEEVISIFRSRMLEIHTTRSWDFMGLSLHIQNEQSAGMQLKYGDDIIVGILDTGGLEAKQTVIPAARRAYIPKQTFAFCQSLLSSRLLLPSAASPTAPAPALPVQALLTTAGLLPHHPDLSLVALNSLLRVLSRRASSPAHPLLALRLLLLMLSPASPLPPPDHLSFPFALSAAISPSHGNQAHPQRMEQVSPHTPASHRTGI</sequence>
<dbReference type="InterPro" id="IPR045051">
    <property type="entry name" value="SBT"/>
</dbReference>
<dbReference type="EMBL" id="AP008209">
    <property type="protein sequence ID" value="BAF10940.2"/>
    <property type="molecule type" value="Genomic_DNA"/>
</dbReference>
<evidence type="ECO:0000313" key="5">
    <source>
        <dbReference type="EMBL" id="BAF10940.2"/>
    </source>
</evidence>
<feature type="domain" description="Inhibitor I9" evidence="4">
    <location>
        <begin position="110"/>
        <end position="189"/>
    </location>
</feature>
<evidence type="ECO:0000313" key="6">
    <source>
        <dbReference type="Proteomes" id="UP000000763"/>
    </source>
</evidence>
<dbReference type="GO" id="GO:0006508">
    <property type="term" value="P:proteolysis"/>
    <property type="evidence" value="ECO:0007669"/>
    <property type="project" value="InterPro"/>
</dbReference>
<accession>Q0DUZ8</accession>
<keyword evidence="2" id="KW-0732">Signal</keyword>
<reference evidence="5 6" key="1">
    <citation type="journal article" date="2005" name="Nature">
        <title>The map-based sequence of the rice genome.</title>
        <authorList>
            <consortium name="International rice genome sequencing project (IRGSP)"/>
            <person name="Matsumoto T."/>
            <person name="Wu J."/>
            <person name="Kanamori H."/>
            <person name="Katayose Y."/>
            <person name="Fujisawa M."/>
            <person name="Namiki N."/>
            <person name="Mizuno H."/>
            <person name="Yamamoto K."/>
            <person name="Antonio B.A."/>
            <person name="Baba T."/>
            <person name="Sakata K."/>
            <person name="Nagamura Y."/>
            <person name="Aoki H."/>
            <person name="Arikawa K."/>
            <person name="Arita K."/>
            <person name="Bito T."/>
            <person name="Chiden Y."/>
            <person name="Fujitsuka N."/>
            <person name="Fukunaka R."/>
            <person name="Hamada M."/>
            <person name="Harada C."/>
            <person name="Hayashi A."/>
            <person name="Hijishita S."/>
            <person name="Honda M."/>
            <person name="Hosokawa S."/>
            <person name="Ichikawa Y."/>
            <person name="Idonuma A."/>
            <person name="Iijima M."/>
            <person name="Ikeda M."/>
            <person name="Ikeno M."/>
            <person name="Ito K."/>
            <person name="Ito S."/>
            <person name="Ito T."/>
            <person name="Ito Y."/>
            <person name="Ito Y."/>
            <person name="Iwabuchi A."/>
            <person name="Kamiya K."/>
            <person name="Karasawa W."/>
            <person name="Kurita K."/>
            <person name="Katagiri S."/>
            <person name="Kikuta A."/>
            <person name="Kobayashi H."/>
            <person name="Kobayashi N."/>
            <person name="Machita K."/>
            <person name="Maehara T."/>
            <person name="Masukawa M."/>
            <person name="Mizubayashi T."/>
            <person name="Mukai Y."/>
            <person name="Nagasaki H."/>
            <person name="Nagata Y."/>
            <person name="Naito S."/>
            <person name="Nakashima M."/>
            <person name="Nakama Y."/>
            <person name="Nakamichi Y."/>
            <person name="Nakamura M."/>
            <person name="Meguro A."/>
            <person name="Negishi M."/>
            <person name="Ohta I."/>
            <person name="Ohta T."/>
            <person name="Okamoto M."/>
            <person name="Ono N."/>
            <person name="Saji S."/>
            <person name="Sakaguchi M."/>
            <person name="Sakai K."/>
            <person name="Shibata M."/>
            <person name="Shimokawa T."/>
            <person name="Song J."/>
            <person name="Takazaki Y."/>
            <person name="Terasawa K."/>
            <person name="Tsugane M."/>
            <person name="Tsuji K."/>
            <person name="Ueda S."/>
            <person name="Waki K."/>
            <person name="Yamagata H."/>
            <person name="Yamamoto M."/>
            <person name="Yamamoto S."/>
            <person name="Yamane H."/>
            <person name="Yoshiki S."/>
            <person name="Yoshihara R."/>
            <person name="Yukawa K."/>
            <person name="Zhong H."/>
            <person name="Yano M."/>
            <person name="Yuan Q."/>
            <person name="Ouyang S."/>
            <person name="Liu J."/>
            <person name="Jones K.M."/>
            <person name="Gansberger K."/>
            <person name="Moffat K."/>
            <person name="Hill J."/>
            <person name="Bera J."/>
            <person name="Fadrosh D."/>
            <person name="Jin S."/>
            <person name="Johri S."/>
            <person name="Kim M."/>
            <person name="Overton L."/>
            <person name="Reardon M."/>
            <person name="Tsitrin T."/>
            <person name="Vuong H."/>
            <person name="Weaver B."/>
            <person name="Ciecko A."/>
            <person name="Tallon L."/>
            <person name="Jackson J."/>
            <person name="Pai G."/>
            <person name="Aken S.V."/>
            <person name="Utterback T."/>
            <person name="Reidmuller S."/>
            <person name="Feldblyum T."/>
            <person name="Hsiao J."/>
            <person name="Zismann V."/>
            <person name="Iobst S."/>
            <person name="de Vazeille A.R."/>
            <person name="Buell C.R."/>
            <person name="Ying K."/>
            <person name="Li Y."/>
            <person name="Lu T."/>
            <person name="Huang Y."/>
            <person name="Zhao Q."/>
            <person name="Feng Q."/>
            <person name="Zhang L."/>
            <person name="Zhu J."/>
            <person name="Weng Q."/>
            <person name="Mu J."/>
            <person name="Lu Y."/>
            <person name="Fan D."/>
            <person name="Liu Y."/>
            <person name="Guan J."/>
            <person name="Zhang Y."/>
            <person name="Yu S."/>
            <person name="Liu X."/>
            <person name="Zhang Y."/>
            <person name="Hong G."/>
            <person name="Han B."/>
            <person name="Choisne N."/>
            <person name="Demange N."/>
            <person name="Orjeda G."/>
            <person name="Samain S."/>
            <person name="Cattolico L."/>
            <person name="Pelletier E."/>
            <person name="Couloux A."/>
            <person name="Segurens B."/>
            <person name="Wincker P."/>
            <person name="D'Hont A."/>
            <person name="Scarpelli C."/>
            <person name="Weissenbach J."/>
            <person name="Salanoubat M."/>
            <person name="Quetier F."/>
            <person name="Yu Y."/>
            <person name="Kim H.R."/>
            <person name="Rambo T."/>
            <person name="Currie J."/>
            <person name="Collura K."/>
            <person name="Luo M."/>
            <person name="Yang T."/>
            <person name="Ammiraju J.S.S."/>
            <person name="Engler F."/>
            <person name="Soderlund C."/>
            <person name="Wing R.A."/>
            <person name="Palmer L.E."/>
            <person name="de la Bastide M."/>
            <person name="Spiegel L."/>
            <person name="Nascimento L."/>
            <person name="Zutavern T."/>
            <person name="O'Shaughnessy A."/>
            <person name="Dike S."/>
            <person name="Dedhia N."/>
            <person name="Preston R."/>
            <person name="Balija V."/>
            <person name="McCombie W.R."/>
            <person name="Chow T."/>
            <person name="Chen H."/>
            <person name="Chung M."/>
            <person name="Chen C."/>
            <person name="Shaw J."/>
            <person name="Wu H."/>
            <person name="Hsiao K."/>
            <person name="Chao Y."/>
            <person name="Chu M."/>
            <person name="Cheng C."/>
            <person name="Hour A."/>
            <person name="Lee P."/>
            <person name="Lin S."/>
            <person name="Lin Y."/>
            <person name="Liou J."/>
            <person name="Liu S."/>
            <person name="Hsing Y."/>
            <person name="Raghuvanshi S."/>
            <person name="Mohanty A."/>
            <person name="Bharti A.K."/>
            <person name="Gaur A."/>
            <person name="Gupta V."/>
            <person name="Kumar D."/>
            <person name="Ravi V."/>
            <person name="Vij S."/>
            <person name="Kapur A."/>
            <person name="Khurana P."/>
            <person name="Khurana P."/>
            <person name="Khurana J.P."/>
            <person name="Tyagi A.K."/>
            <person name="Gaikwad K."/>
            <person name="Singh A."/>
            <person name="Dalal V."/>
            <person name="Srivastava S."/>
            <person name="Dixit A."/>
            <person name="Pal A.K."/>
            <person name="Ghazi I.A."/>
            <person name="Yadav M."/>
            <person name="Pandit A."/>
            <person name="Bhargava A."/>
            <person name="Sureshbabu K."/>
            <person name="Batra K."/>
            <person name="Sharma T.R."/>
            <person name="Mohapatra T."/>
            <person name="Singh N.K."/>
            <person name="Messing J."/>
            <person name="Nelson A.B."/>
            <person name="Fuks G."/>
            <person name="Kavchok S."/>
            <person name="Keizer G."/>
            <person name="Linton E."/>
            <person name="Llaca V."/>
            <person name="Song R."/>
            <person name="Tanyolac B."/>
            <person name="Young S."/>
            <person name="Ho-Il K."/>
            <person name="Hahn J.H."/>
            <person name="Sangsakoo G."/>
            <person name="Vanavichit A."/>
            <person name="de Mattos Luiz.A.T."/>
            <person name="Zimmer P.D."/>
            <person name="Malone G."/>
            <person name="Dellagostin O."/>
            <person name="de Oliveira A.C."/>
            <person name="Bevan M."/>
            <person name="Bancroft I."/>
            <person name="Minx P."/>
            <person name="Cordum H."/>
            <person name="Wilson R."/>
            <person name="Cheng Z."/>
            <person name="Jin W."/>
            <person name="Jiang J."/>
            <person name="Leong S.A."/>
            <person name="Iwama H."/>
            <person name="Gojobori T."/>
            <person name="Itoh T."/>
            <person name="Niimura Y."/>
            <person name="Fujii Y."/>
            <person name="Habara T."/>
            <person name="Sakai H."/>
            <person name="Sato Y."/>
            <person name="Wilson G."/>
            <person name="Kumar K."/>
            <person name="McCouch S."/>
            <person name="Juretic N."/>
            <person name="Hoen D."/>
            <person name="Wright S."/>
            <person name="Bruskiewich R."/>
            <person name="Bureau T."/>
            <person name="Miyao A."/>
            <person name="Hirochika H."/>
            <person name="Nishikawa T."/>
            <person name="Kadowaki K."/>
            <person name="Sugiura M."/>
            <person name="Burr B."/>
            <person name="Sasaki T."/>
        </authorList>
    </citation>
    <scope>NUCLEOTIDE SEQUENCE [LARGE SCALE GENOMIC DNA]</scope>
    <source>
        <strain evidence="6">cv. Nipponbare</strain>
    </source>
</reference>
<evidence type="ECO:0000256" key="2">
    <source>
        <dbReference type="ARBA" id="ARBA00022729"/>
    </source>
</evidence>
<proteinExistence type="inferred from homology"/>
<dbReference type="Proteomes" id="UP000000763">
    <property type="component" value="Chromosome 3"/>
</dbReference>
<feature type="region of interest" description="Disordered" evidence="3">
    <location>
        <begin position="351"/>
        <end position="376"/>
    </location>
</feature>
<dbReference type="Pfam" id="PF05922">
    <property type="entry name" value="Inhibitor_I9"/>
    <property type="match status" value="1"/>
</dbReference>
<evidence type="ECO:0000259" key="4">
    <source>
        <dbReference type="Pfam" id="PF05922"/>
    </source>
</evidence>
<gene>
    <name evidence="5" type="ordered locus">Os03g0159000</name>
</gene>
<evidence type="ECO:0000256" key="3">
    <source>
        <dbReference type="SAM" id="MobiDB-lite"/>
    </source>
</evidence>
<organism evidence="5 6">
    <name type="scientific">Oryza sativa subsp. japonica</name>
    <name type="common">Rice</name>
    <dbReference type="NCBI Taxonomy" id="39947"/>
    <lineage>
        <taxon>Eukaryota</taxon>
        <taxon>Viridiplantae</taxon>
        <taxon>Streptophyta</taxon>
        <taxon>Embryophyta</taxon>
        <taxon>Tracheophyta</taxon>
        <taxon>Spermatophyta</taxon>
        <taxon>Magnoliopsida</taxon>
        <taxon>Liliopsida</taxon>
        <taxon>Poales</taxon>
        <taxon>Poaceae</taxon>
        <taxon>BOP clade</taxon>
        <taxon>Oryzoideae</taxon>
        <taxon>Oryzeae</taxon>
        <taxon>Oryzinae</taxon>
        <taxon>Oryza</taxon>
        <taxon>Oryza sativa</taxon>
    </lineage>
</organism>
<dbReference type="GO" id="GO:0004252">
    <property type="term" value="F:serine-type endopeptidase activity"/>
    <property type="evidence" value="ECO:0007669"/>
    <property type="project" value="InterPro"/>
</dbReference>
<dbReference type="Gene3D" id="3.30.70.80">
    <property type="entry name" value="Peptidase S8 propeptide/proteinase inhibitor I9"/>
    <property type="match status" value="1"/>
</dbReference>
<dbReference type="InterPro" id="IPR037045">
    <property type="entry name" value="S8pro/Inhibitor_I9_sf"/>
</dbReference>
<reference evidence="6" key="2">
    <citation type="journal article" date="2008" name="Nucleic Acids Res.">
        <title>The rice annotation project database (RAP-DB): 2008 update.</title>
        <authorList>
            <consortium name="The rice annotation project (RAP)"/>
        </authorList>
    </citation>
    <scope>GENOME REANNOTATION</scope>
    <source>
        <strain evidence="6">cv. Nipponbare</strain>
    </source>
</reference>
<dbReference type="InterPro" id="IPR036852">
    <property type="entry name" value="Peptidase_S8/S53_dom_sf"/>
</dbReference>
<dbReference type="AlphaFoldDB" id="Q0DUZ8"/>
<evidence type="ECO:0000256" key="1">
    <source>
        <dbReference type="ARBA" id="ARBA00011073"/>
    </source>
</evidence>
<dbReference type="SUPFAM" id="SSF52743">
    <property type="entry name" value="Subtilisin-like"/>
    <property type="match status" value="1"/>
</dbReference>
<protein>
    <submittedName>
        <fullName evidence="5">Os03g0159000 protein</fullName>
    </submittedName>
</protein>
<name>Q0DUZ8_ORYSJ</name>
<dbReference type="InterPro" id="IPR010259">
    <property type="entry name" value="S8pro/Inhibitor_I9"/>
</dbReference>
<dbReference type="KEGG" id="dosa:Os03g0159000"/>